<evidence type="ECO:0000313" key="3">
    <source>
        <dbReference type="Proteomes" id="UP001597112"/>
    </source>
</evidence>
<dbReference type="InterPro" id="IPR037401">
    <property type="entry name" value="SnoaL-like"/>
</dbReference>
<evidence type="ECO:0000259" key="1">
    <source>
        <dbReference type="Pfam" id="PF12680"/>
    </source>
</evidence>
<comment type="caution">
    <text evidence="2">The sequence shown here is derived from an EMBL/GenBank/DDBJ whole genome shotgun (WGS) entry which is preliminary data.</text>
</comment>
<dbReference type="Proteomes" id="UP001597112">
    <property type="component" value="Unassembled WGS sequence"/>
</dbReference>
<dbReference type="PROSITE" id="PS51257">
    <property type="entry name" value="PROKAR_LIPOPROTEIN"/>
    <property type="match status" value="1"/>
</dbReference>
<dbReference type="Gene3D" id="3.10.450.50">
    <property type="match status" value="1"/>
</dbReference>
<dbReference type="Pfam" id="PF12680">
    <property type="entry name" value="SnoaL_2"/>
    <property type="match status" value="1"/>
</dbReference>
<feature type="domain" description="SnoaL-like" evidence="1">
    <location>
        <begin position="32"/>
        <end position="134"/>
    </location>
</feature>
<dbReference type="InterPro" id="IPR032710">
    <property type="entry name" value="NTF2-like_dom_sf"/>
</dbReference>
<organism evidence="2 3">
    <name type="scientific">Ohtaekwangia kribbensis</name>
    <dbReference type="NCBI Taxonomy" id="688913"/>
    <lineage>
        <taxon>Bacteria</taxon>
        <taxon>Pseudomonadati</taxon>
        <taxon>Bacteroidota</taxon>
        <taxon>Cytophagia</taxon>
        <taxon>Cytophagales</taxon>
        <taxon>Fulvivirgaceae</taxon>
        <taxon>Ohtaekwangia</taxon>
    </lineage>
</organism>
<evidence type="ECO:0000313" key="2">
    <source>
        <dbReference type="EMBL" id="MFD1000579.1"/>
    </source>
</evidence>
<accession>A0ABW3K300</accession>
<reference evidence="3" key="1">
    <citation type="journal article" date="2019" name="Int. J. Syst. Evol. Microbiol.">
        <title>The Global Catalogue of Microorganisms (GCM) 10K type strain sequencing project: providing services to taxonomists for standard genome sequencing and annotation.</title>
        <authorList>
            <consortium name="The Broad Institute Genomics Platform"/>
            <consortium name="The Broad Institute Genome Sequencing Center for Infectious Disease"/>
            <person name="Wu L."/>
            <person name="Ma J."/>
        </authorList>
    </citation>
    <scope>NUCLEOTIDE SEQUENCE [LARGE SCALE GENOMIC DNA]</scope>
    <source>
        <strain evidence="3">CCUG 58938</strain>
    </source>
</reference>
<proteinExistence type="predicted"/>
<dbReference type="RefSeq" id="WP_377580027.1">
    <property type="nucleotide sequence ID" value="NZ_JBHTKA010000004.1"/>
</dbReference>
<protein>
    <submittedName>
        <fullName evidence="2">Nuclear transport factor 2 family protein</fullName>
    </submittedName>
</protein>
<name>A0ABW3K300_9BACT</name>
<dbReference type="SUPFAM" id="SSF54427">
    <property type="entry name" value="NTF2-like"/>
    <property type="match status" value="1"/>
</dbReference>
<sequence length="144" mass="16276">MKNIHLYLLTLAVSVACSSSDHEQQQNIALTQKMFEAFNKHEWQAMASYYTGNASFLDPAFGKDYVTKTQQETAAKYSELQKMFPDLHDEVVGLYPSGDKVTIEFIATGSMNDSISFKLPIVSVLTFKDGKIIRDATYYDQEQP</sequence>
<keyword evidence="3" id="KW-1185">Reference proteome</keyword>
<gene>
    <name evidence="2" type="ORF">ACFQ21_14735</name>
</gene>
<dbReference type="EMBL" id="JBHTKA010000004">
    <property type="protein sequence ID" value="MFD1000579.1"/>
    <property type="molecule type" value="Genomic_DNA"/>
</dbReference>